<dbReference type="Proteomes" id="UP001140949">
    <property type="component" value="Unassembled WGS sequence"/>
</dbReference>
<keyword evidence="8" id="KW-0472">Membrane</keyword>
<evidence type="ECO:0000256" key="4">
    <source>
        <dbReference type="ARBA" id="ARBA00022670"/>
    </source>
</evidence>
<dbReference type="InterPro" id="IPR032861">
    <property type="entry name" value="TAXi_N"/>
</dbReference>
<evidence type="ECO:0000256" key="13">
    <source>
        <dbReference type="SAM" id="SignalP"/>
    </source>
</evidence>
<dbReference type="SUPFAM" id="SSF50630">
    <property type="entry name" value="Acid proteases"/>
    <property type="match status" value="1"/>
</dbReference>
<dbReference type="PROSITE" id="PS51767">
    <property type="entry name" value="PEPTIDASE_A1"/>
    <property type="match status" value="1"/>
</dbReference>
<evidence type="ECO:0000256" key="6">
    <source>
        <dbReference type="ARBA" id="ARBA00022750"/>
    </source>
</evidence>
<comment type="similarity">
    <text evidence="2 12">Belongs to the peptidase A1 family.</text>
</comment>
<evidence type="ECO:0000256" key="12">
    <source>
        <dbReference type="RuleBase" id="RU000454"/>
    </source>
</evidence>
<feature type="active site" evidence="11">
    <location>
        <position position="125"/>
    </location>
</feature>
<dbReference type="InterPro" id="IPR001969">
    <property type="entry name" value="Aspartic_peptidase_AS"/>
</dbReference>
<dbReference type="PROSITE" id="PS00141">
    <property type="entry name" value="ASP_PROTEASE"/>
    <property type="match status" value="2"/>
</dbReference>
<keyword evidence="3" id="KW-1003">Cell membrane</keyword>
<feature type="domain" description="Peptidase A1" evidence="14">
    <location>
        <begin position="107"/>
        <end position="457"/>
    </location>
</feature>
<evidence type="ECO:0000259" key="14">
    <source>
        <dbReference type="PROSITE" id="PS51767"/>
    </source>
</evidence>
<evidence type="ECO:0000256" key="10">
    <source>
        <dbReference type="ARBA" id="ARBA00023288"/>
    </source>
</evidence>
<keyword evidence="7 12" id="KW-0378">Hydrolase</keyword>
<keyword evidence="6 12" id="KW-0064">Aspartyl protease</keyword>
<dbReference type="InterPro" id="IPR033121">
    <property type="entry name" value="PEPTIDASE_A1"/>
</dbReference>
<dbReference type="InterPro" id="IPR001461">
    <property type="entry name" value="Aspartic_peptidase_A1"/>
</dbReference>
<reference evidence="15" key="1">
    <citation type="journal article" date="2023" name="GigaByte">
        <title>Genome assembly of the bearded iris, Iris pallida Lam.</title>
        <authorList>
            <person name="Bruccoleri R.E."/>
            <person name="Oakeley E.J."/>
            <person name="Faust A.M.E."/>
            <person name="Altorfer M."/>
            <person name="Dessus-Babus S."/>
            <person name="Burckhardt D."/>
            <person name="Oertli M."/>
            <person name="Naumann U."/>
            <person name="Petersen F."/>
            <person name="Wong J."/>
        </authorList>
    </citation>
    <scope>NUCLEOTIDE SEQUENCE</scope>
    <source>
        <strain evidence="15">GSM-AAB239-AS_SAM_17_03QT</strain>
    </source>
</reference>
<evidence type="ECO:0000313" key="16">
    <source>
        <dbReference type="Proteomes" id="UP001140949"/>
    </source>
</evidence>
<evidence type="ECO:0000256" key="7">
    <source>
        <dbReference type="ARBA" id="ARBA00022801"/>
    </source>
</evidence>
<dbReference type="FunFam" id="2.40.70.10:FF:000014">
    <property type="entry name" value="Aspartyl protease family protein 1"/>
    <property type="match status" value="1"/>
</dbReference>
<dbReference type="GO" id="GO:0006508">
    <property type="term" value="P:proteolysis"/>
    <property type="evidence" value="ECO:0007669"/>
    <property type="project" value="UniProtKB-KW"/>
</dbReference>
<evidence type="ECO:0000256" key="11">
    <source>
        <dbReference type="PIRSR" id="PIRSR601461-1"/>
    </source>
</evidence>
<dbReference type="FunFam" id="2.40.70.10:FF:000012">
    <property type="entry name" value="Aspartyl protease family protein 1"/>
    <property type="match status" value="1"/>
</dbReference>
<keyword evidence="9" id="KW-0325">Glycoprotein</keyword>
<feature type="chain" id="PRO_5043982664" evidence="13">
    <location>
        <begin position="19"/>
        <end position="539"/>
    </location>
</feature>
<dbReference type="EMBL" id="JANAVB010037417">
    <property type="protein sequence ID" value="KAJ6802289.1"/>
    <property type="molecule type" value="Genomic_DNA"/>
</dbReference>
<evidence type="ECO:0000256" key="1">
    <source>
        <dbReference type="ARBA" id="ARBA00004193"/>
    </source>
</evidence>
<gene>
    <name evidence="15" type="ORF">M6B38_194540</name>
</gene>
<dbReference type="Pfam" id="PF14543">
    <property type="entry name" value="TAXi_N"/>
    <property type="match status" value="1"/>
</dbReference>
<name>A0AAX6EEC5_IRIPA</name>
<dbReference type="PANTHER" id="PTHR13683">
    <property type="entry name" value="ASPARTYL PROTEASES"/>
    <property type="match status" value="1"/>
</dbReference>
<evidence type="ECO:0000256" key="9">
    <source>
        <dbReference type="ARBA" id="ARBA00023180"/>
    </source>
</evidence>
<evidence type="ECO:0000313" key="15">
    <source>
        <dbReference type="EMBL" id="KAJ6802289.1"/>
    </source>
</evidence>
<dbReference type="PANTHER" id="PTHR13683:SF232">
    <property type="entry name" value="OS09G0542100 PROTEIN"/>
    <property type="match status" value="1"/>
</dbReference>
<reference evidence="15" key="2">
    <citation type="submission" date="2023-04" db="EMBL/GenBank/DDBJ databases">
        <authorList>
            <person name="Bruccoleri R.E."/>
            <person name="Oakeley E.J."/>
            <person name="Faust A.-M."/>
            <person name="Dessus-Babus S."/>
            <person name="Altorfer M."/>
            <person name="Burckhardt D."/>
            <person name="Oertli M."/>
            <person name="Naumann U."/>
            <person name="Petersen F."/>
            <person name="Wong J."/>
        </authorList>
    </citation>
    <scope>NUCLEOTIDE SEQUENCE</scope>
    <source>
        <strain evidence="15">GSM-AAB239-AS_SAM_17_03QT</strain>
        <tissue evidence="15">Leaf</tissue>
    </source>
</reference>
<feature type="active site" evidence="11">
    <location>
        <position position="339"/>
    </location>
</feature>
<keyword evidence="5 13" id="KW-0732">Signal</keyword>
<keyword evidence="4 12" id="KW-0645">Protease</keyword>
<protein>
    <submittedName>
        <fullName evidence="15">Aspartic proteinase-like protein 1 isoform X1</fullName>
    </submittedName>
</protein>
<comment type="caution">
    <text evidence="15">The sequence shown here is derived from an EMBL/GenBank/DDBJ whole genome shotgun (WGS) entry which is preliminary data.</text>
</comment>
<dbReference type="Gene3D" id="2.40.70.10">
    <property type="entry name" value="Acid Proteases"/>
    <property type="match status" value="2"/>
</dbReference>
<dbReference type="InterPro" id="IPR021109">
    <property type="entry name" value="Peptidase_aspartic_dom_sf"/>
</dbReference>
<keyword evidence="10" id="KW-0449">Lipoprotein</keyword>
<dbReference type="Pfam" id="PF14541">
    <property type="entry name" value="TAXi_C"/>
    <property type="match status" value="1"/>
</dbReference>
<dbReference type="GO" id="GO:0005886">
    <property type="term" value="C:plasma membrane"/>
    <property type="evidence" value="ECO:0007669"/>
    <property type="project" value="UniProtKB-SubCell"/>
</dbReference>
<evidence type="ECO:0000256" key="5">
    <source>
        <dbReference type="ARBA" id="ARBA00022729"/>
    </source>
</evidence>
<keyword evidence="16" id="KW-1185">Reference proteome</keyword>
<feature type="signal peptide" evidence="13">
    <location>
        <begin position="1"/>
        <end position="18"/>
    </location>
</feature>
<proteinExistence type="inferred from homology"/>
<dbReference type="PRINTS" id="PR00792">
    <property type="entry name" value="PEPSIN"/>
</dbReference>
<accession>A0AAX6EEC5</accession>
<sequence>MAFSSSSFLIVFLMIVTGLVDRSSAPSSSATTFGLNLHHRFSDPVKKWARAHHSSHHPEKGSAEYYSALAARDLALRRDRIAVEESPAVTFSAGNLTERISSLGFLHYAMVSLGTPTLTFMVALDTGSDLFWLPCRDGPPDAGCHPSTTGPPDPHSSSSDFERVIYNPSMSLTSKRVACSSRFCDLQSECSETSSHCPYKISYVSADTTSSGTLIEDVLYLTTEDARPVIVEARIIFGCGQVQTGSFLDVAAPNGLLGLGMENISVPSILSSVGLSSDSFSMCFRQDGIGRISFGDQGSLDQEETSFNINQMHPTYNISITGIVVGTSSTDAEFSALVDSGTSFTYLTDPAYTSLSENFHVQVQDNRHEPDARIPFEYCYDISSKDSTIQTPDVNLTTKGGSQFPVSDPIIVITVQEDEYVYCLAVVKSNKLNIIGQNFMTGLRIVFDRERLVLGWKSSNCYDAEGSSTLPSSPWNLSATSADGDNNYTPESPRGTGNHTYVAMLTPPFSCSGDLKYFNSTTSTFCFLLFSLIFFVLGC</sequence>
<organism evidence="15 16">
    <name type="scientific">Iris pallida</name>
    <name type="common">Sweet iris</name>
    <dbReference type="NCBI Taxonomy" id="29817"/>
    <lineage>
        <taxon>Eukaryota</taxon>
        <taxon>Viridiplantae</taxon>
        <taxon>Streptophyta</taxon>
        <taxon>Embryophyta</taxon>
        <taxon>Tracheophyta</taxon>
        <taxon>Spermatophyta</taxon>
        <taxon>Magnoliopsida</taxon>
        <taxon>Liliopsida</taxon>
        <taxon>Asparagales</taxon>
        <taxon>Iridaceae</taxon>
        <taxon>Iridoideae</taxon>
        <taxon>Irideae</taxon>
        <taxon>Iris</taxon>
    </lineage>
</organism>
<evidence type="ECO:0000256" key="3">
    <source>
        <dbReference type="ARBA" id="ARBA00022475"/>
    </source>
</evidence>
<evidence type="ECO:0000256" key="2">
    <source>
        <dbReference type="ARBA" id="ARBA00007447"/>
    </source>
</evidence>
<comment type="subcellular location">
    <subcellularLocation>
        <location evidence="1">Cell membrane</location>
        <topology evidence="1">Lipid-anchor</topology>
    </subcellularLocation>
</comment>
<dbReference type="AlphaFoldDB" id="A0AAX6EEC5"/>
<evidence type="ECO:0000256" key="8">
    <source>
        <dbReference type="ARBA" id="ARBA00023136"/>
    </source>
</evidence>
<dbReference type="InterPro" id="IPR032799">
    <property type="entry name" value="TAXi_C"/>
</dbReference>
<dbReference type="GO" id="GO:0004190">
    <property type="term" value="F:aspartic-type endopeptidase activity"/>
    <property type="evidence" value="ECO:0007669"/>
    <property type="project" value="UniProtKB-KW"/>
</dbReference>